<dbReference type="InterPro" id="IPR002146">
    <property type="entry name" value="ATP_synth_b/b'su_bac/chlpt"/>
</dbReference>
<keyword evidence="10 13" id="KW-0066">ATP synthesis</keyword>
<keyword evidence="4 13" id="KW-0812">Transmembrane</keyword>
<keyword evidence="6 13" id="KW-1133">Transmembrane helix</keyword>
<evidence type="ECO:0000256" key="13">
    <source>
        <dbReference type="HAMAP-Rule" id="MF_01399"/>
    </source>
</evidence>
<dbReference type="eggNOG" id="COG0711">
    <property type="taxonomic scope" value="Bacteria"/>
</dbReference>
<dbReference type="Pfam" id="PF00430">
    <property type="entry name" value="ATP-synt_B"/>
    <property type="match status" value="1"/>
</dbReference>
<dbReference type="InterPro" id="IPR034679">
    <property type="entry name" value="ATP_synth_b"/>
</dbReference>
<evidence type="ECO:0000256" key="3">
    <source>
        <dbReference type="ARBA" id="ARBA00022547"/>
    </source>
</evidence>
<dbReference type="Proteomes" id="UP000028922">
    <property type="component" value="Unassembled WGS sequence"/>
</dbReference>
<dbReference type="STRING" id="1527444.ucyna2_00629"/>
<reference evidence="15 16" key="1">
    <citation type="submission" date="2014-08" db="EMBL/GenBank/DDBJ databases">
        <title>Comparative genomics reveals surprising divergence of two closely related strains of uncultivated UCYN-A cyanobacteria.</title>
        <authorList>
            <person name="Bombar D."/>
            <person name="Heller P."/>
            <person name="Sanchez-Baracaldo P."/>
            <person name="Carter B.J."/>
            <person name="Zert J.P."/>
        </authorList>
    </citation>
    <scope>NUCLEOTIDE SEQUENCE [LARGE SCALE GENOMIC DNA]</scope>
</reference>
<evidence type="ECO:0000256" key="8">
    <source>
        <dbReference type="ARBA" id="ARBA00023078"/>
    </source>
</evidence>
<dbReference type="GO" id="GO:0045259">
    <property type="term" value="C:proton-transporting ATP synthase complex"/>
    <property type="evidence" value="ECO:0007669"/>
    <property type="project" value="UniProtKB-KW"/>
</dbReference>
<dbReference type="GO" id="GO:0031676">
    <property type="term" value="C:plasma membrane-derived thylakoid membrane"/>
    <property type="evidence" value="ECO:0007669"/>
    <property type="project" value="UniProtKB-SubCell"/>
</dbReference>
<keyword evidence="5 13" id="KW-0375">Hydrogen ion transport</keyword>
<evidence type="ECO:0000256" key="12">
    <source>
        <dbReference type="ARBA" id="ARBA00037847"/>
    </source>
</evidence>
<evidence type="ECO:0000256" key="5">
    <source>
        <dbReference type="ARBA" id="ARBA00022781"/>
    </source>
</evidence>
<dbReference type="PANTHER" id="PTHR33445:SF2">
    <property type="entry name" value="ATP SYNTHASE SUBUNIT B', CHLOROPLASTIC"/>
    <property type="match status" value="1"/>
</dbReference>
<gene>
    <name evidence="13" type="primary">atpF2</name>
    <name evidence="13" type="synonym">atpG</name>
    <name evidence="15" type="ORF">ucyna2_00629</name>
</gene>
<keyword evidence="15" id="KW-0378">Hydrolase</keyword>
<dbReference type="AlphaFoldDB" id="A0A086CH96"/>
<keyword evidence="3 13" id="KW-0138">CF(0)</keyword>
<dbReference type="GO" id="GO:0012505">
    <property type="term" value="C:endomembrane system"/>
    <property type="evidence" value="ECO:0007669"/>
    <property type="project" value="UniProtKB-SubCell"/>
</dbReference>
<dbReference type="HAMAP" id="MF_01399">
    <property type="entry name" value="ATP_synth_bprime"/>
    <property type="match status" value="1"/>
</dbReference>
<evidence type="ECO:0000256" key="11">
    <source>
        <dbReference type="ARBA" id="ARBA00025198"/>
    </source>
</evidence>
<comment type="caution">
    <text evidence="15">The sequence shown here is derived from an EMBL/GenBank/DDBJ whole genome shotgun (WGS) entry which is preliminary data.</text>
</comment>
<evidence type="ECO:0000256" key="2">
    <source>
        <dbReference type="ARBA" id="ARBA00022448"/>
    </source>
</evidence>
<keyword evidence="7 13" id="KW-0406">Ion transport</keyword>
<name>A0A086CH96_9CHRO</name>
<dbReference type="GO" id="GO:0046961">
    <property type="term" value="F:proton-transporting ATPase activity, rotational mechanism"/>
    <property type="evidence" value="ECO:0007669"/>
    <property type="project" value="TreeGrafter"/>
</dbReference>
<organism evidence="15 16">
    <name type="scientific">Candidatus Atelocyanobacterium thalassa isolate SIO64986</name>
    <dbReference type="NCBI Taxonomy" id="1527444"/>
    <lineage>
        <taxon>Bacteria</taxon>
        <taxon>Bacillati</taxon>
        <taxon>Cyanobacteriota</taxon>
        <taxon>Cyanophyceae</taxon>
        <taxon>Oscillatoriophycideae</taxon>
        <taxon>Chroococcales</taxon>
        <taxon>Aphanothecaceae</taxon>
        <taxon>Candidatus Atelocyanobacterium</taxon>
        <taxon>Candidatus Atelocyanobacterium thalassae</taxon>
    </lineage>
</organism>
<keyword evidence="9 13" id="KW-0472">Membrane</keyword>
<evidence type="ECO:0000256" key="10">
    <source>
        <dbReference type="ARBA" id="ARBA00023310"/>
    </source>
</evidence>
<proteinExistence type="inferred from homology"/>
<protein>
    <recommendedName>
        <fullName evidence="13">ATP synthase subunit b'</fullName>
    </recommendedName>
    <alternativeName>
        <fullName evidence="13">ATP synthase F(0) sector subunit b'</fullName>
    </alternativeName>
    <alternativeName>
        <fullName evidence="13">ATPase subunit II</fullName>
    </alternativeName>
    <alternativeName>
        <fullName evidence="13">F-type ATPase subunit b'</fullName>
        <shortName evidence="13">F-ATPase subunit b'</shortName>
    </alternativeName>
</protein>
<evidence type="ECO:0000256" key="6">
    <source>
        <dbReference type="ARBA" id="ARBA00022989"/>
    </source>
</evidence>
<comment type="function">
    <text evidence="13">Component of the F(0) channel, it forms part of the peripheral stalk, linking F(1) to F(0). The b'-subunit is a diverged and duplicated form of b found in plants and photosynthetic bacteria.</text>
</comment>
<evidence type="ECO:0000256" key="1">
    <source>
        <dbReference type="ARBA" id="ARBA00005513"/>
    </source>
</evidence>
<dbReference type="PATRIC" id="fig|1527444.3.peg.603"/>
<dbReference type="InterPro" id="IPR050059">
    <property type="entry name" value="ATP_synthase_B_chain"/>
</dbReference>
<dbReference type="CDD" id="cd06503">
    <property type="entry name" value="ATP-synt_Fo_b"/>
    <property type="match status" value="1"/>
</dbReference>
<dbReference type="GO" id="GO:0046933">
    <property type="term" value="F:proton-transporting ATP synthase activity, rotational mechanism"/>
    <property type="evidence" value="ECO:0007669"/>
    <property type="project" value="UniProtKB-UniRule"/>
</dbReference>
<comment type="similarity">
    <text evidence="1 13 14">Belongs to the ATPase B chain family.</text>
</comment>
<comment type="subcellular location">
    <subcellularLocation>
        <location evidence="13">Cellular thylakoid membrane</location>
        <topology evidence="13">Single-pass membrane protein</topology>
    </subcellularLocation>
    <subcellularLocation>
        <location evidence="12">Endomembrane system</location>
        <topology evidence="12">Single-pass membrane protein</topology>
    </subcellularLocation>
</comment>
<dbReference type="NCBIfam" id="NF005607">
    <property type="entry name" value="PRK07353.1"/>
    <property type="match status" value="1"/>
</dbReference>
<dbReference type="GO" id="GO:0016787">
    <property type="term" value="F:hydrolase activity"/>
    <property type="evidence" value="ECO:0007669"/>
    <property type="project" value="UniProtKB-KW"/>
</dbReference>
<evidence type="ECO:0000256" key="4">
    <source>
        <dbReference type="ARBA" id="ARBA00022692"/>
    </source>
</evidence>
<dbReference type="HAMAP" id="MF_01398">
    <property type="entry name" value="ATP_synth_b_bprime"/>
    <property type="match status" value="1"/>
</dbReference>
<accession>A0A086CH96</accession>
<keyword evidence="2 13" id="KW-0813">Transport</keyword>
<evidence type="ECO:0000256" key="9">
    <source>
        <dbReference type="ARBA" id="ARBA00023136"/>
    </source>
</evidence>
<evidence type="ECO:0000256" key="7">
    <source>
        <dbReference type="ARBA" id="ARBA00023065"/>
    </source>
</evidence>
<evidence type="ECO:0000313" key="16">
    <source>
        <dbReference type="Proteomes" id="UP000028922"/>
    </source>
</evidence>
<sequence length="143" mass="16180">MFDFDATLPVMALQFILLAVVLNAIFYKPLNEVLDKRADYIRQQEIGGKEHLDKARELAAQYEQQLSETRKQSQEIVISAQSEAKIIANEAIVIAQQEAQAKKEAVAKEIAQQRQDALKVLEKQVDVLSHQILEKLLGPELIK</sequence>
<dbReference type="PANTHER" id="PTHR33445">
    <property type="entry name" value="ATP SYNTHASE SUBUNIT B', CHLOROPLASTIC"/>
    <property type="match status" value="1"/>
</dbReference>
<feature type="transmembrane region" description="Helical" evidence="13">
    <location>
        <begin position="6"/>
        <end position="27"/>
    </location>
</feature>
<evidence type="ECO:0000313" key="15">
    <source>
        <dbReference type="EMBL" id="KFF41560.1"/>
    </source>
</evidence>
<evidence type="ECO:0000256" key="14">
    <source>
        <dbReference type="RuleBase" id="RU003848"/>
    </source>
</evidence>
<dbReference type="EMBL" id="JPSP01000005">
    <property type="protein sequence ID" value="KFF41560.1"/>
    <property type="molecule type" value="Genomic_DNA"/>
</dbReference>
<comment type="function">
    <text evidence="11 13">F(1)F(0) ATP synthase produces ATP from ADP in the presence of a proton or sodium gradient. F-type ATPases consist of two structural domains, F(1) containing the extramembraneous catalytic core and F(0) containing the membrane proton channel, linked together by a central stalk and a peripheral stalk. During catalysis, ATP synthesis in the catalytic domain of F(1) is coupled via a rotary mechanism of the central stalk subunits to proton translocation.</text>
</comment>
<keyword evidence="8 13" id="KW-0793">Thylakoid</keyword>
<comment type="subunit">
    <text evidence="13">F-type ATPases have 2 components, F(1) - the catalytic core - and F(0) - the membrane proton channel. F(1) has five subunits: alpha(3), beta(3), gamma(1), delta(1), epsilon(1). F(0) has four main subunits: a(1), b(1), b'(1) and c(10-14). The alpha and beta chains form an alternating ring which encloses part of the gamma chain. F(1) is attached to F(0) by a central stalk formed by the gamma and epsilon chains, while a peripheral stalk is formed by the delta, b and b' chains.</text>
</comment>